<evidence type="ECO:0008006" key="3">
    <source>
        <dbReference type="Google" id="ProtNLM"/>
    </source>
</evidence>
<dbReference type="RefSeq" id="WP_008508503.1">
    <property type="nucleotide sequence ID" value="NZ_CM001403.1"/>
</dbReference>
<gene>
    <name evidence="1" type="ORF">Mucpa_3788</name>
</gene>
<accession>H1Y2A6</accession>
<name>H1Y2A6_9SPHI</name>
<proteinExistence type="predicted"/>
<dbReference type="InterPro" id="IPR039498">
    <property type="entry name" value="NTP_transf_5"/>
</dbReference>
<dbReference type="OrthoDB" id="762149at2"/>
<evidence type="ECO:0000313" key="1">
    <source>
        <dbReference type="EMBL" id="EHQ27886.1"/>
    </source>
</evidence>
<dbReference type="Proteomes" id="UP000002774">
    <property type="component" value="Chromosome"/>
</dbReference>
<dbReference type="EMBL" id="CM001403">
    <property type="protein sequence ID" value="EHQ27886.1"/>
    <property type="molecule type" value="Genomic_DNA"/>
</dbReference>
<dbReference type="HOGENOM" id="CLU_696013_0_0_10"/>
<evidence type="ECO:0000313" key="2">
    <source>
        <dbReference type="Proteomes" id="UP000002774"/>
    </source>
</evidence>
<dbReference type="AlphaFoldDB" id="H1Y2A6"/>
<sequence length="396" mass="46034">MLSIPQLQKIYTAEKVLVVLISRVYFKNAETEQVQNFIAEADVDWDLLYRIIRAHHIRSFIYHTIATRGLKVDSGFEARLKKDSLDINVQNLHQLHFTKQLLNDFASLGVKAIPYKGINFGSKYYESISIRESSDIDMLVDRNSVKQMRKYFHENKFVAKADIPDRYLNYALFFFKELAFKTPKDKLNINCSVEIQWRLIDFFLGKFAGFDYFEKQLGNNAIDALKALNPTNDMICMASHHFIREPLTSFKYVIDAACLLKTSAQEIDHEEITKLLKRYNYQNFYGVALLTINDLLGVDISTKPYQTEYKNNKVLLNSCLAFPPLKKVSLPNKANLILIWNRHNLKGKADMALRLFFYAFLPSPYDLNKLNLPLFLLPLVVIFRPFRLLIGFIAKK</sequence>
<organism evidence="1 2">
    <name type="scientific">Mucilaginibacter paludis DSM 18603</name>
    <dbReference type="NCBI Taxonomy" id="714943"/>
    <lineage>
        <taxon>Bacteria</taxon>
        <taxon>Pseudomonadati</taxon>
        <taxon>Bacteroidota</taxon>
        <taxon>Sphingobacteriia</taxon>
        <taxon>Sphingobacteriales</taxon>
        <taxon>Sphingobacteriaceae</taxon>
        <taxon>Mucilaginibacter</taxon>
    </lineage>
</organism>
<protein>
    <recommendedName>
        <fullName evidence="3">Nucleotidyltransferase family protein</fullName>
    </recommendedName>
</protein>
<dbReference type="STRING" id="714943.Mucpa_3788"/>
<keyword evidence="2" id="KW-1185">Reference proteome</keyword>
<dbReference type="Pfam" id="PF14907">
    <property type="entry name" value="NTP_transf_5"/>
    <property type="match status" value="1"/>
</dbReference>
<dbReference type="eggNOG" id="COG1216">
    <property type="taxonomic scope" value="Bacteria"/>
</dbReference>
<reference evidence="1" key="1">
    <citation type="submission" date="2011-09" db="EMBL/GenBank/DDBJ databases">
        <title>The permanent draft genome of Mucilaginibacter paludis DSM 18603.</title>
        <authorList>
            <consortium name="US DOE Joint Genome Institute (JGI-PGF)"/>
            <person name="Lucas S."/>
            <person name="Han J."/>
            <person name="Lapidus A."/>
            <person name="Bruce D."/>
            <person name="Goodwin L."/>
            <person name="Pitluck S."/>
            <person name="Peters L."/>
            <person name="Kyrpides N."/>
            <person name="Mavromatis K."/>
            <person name="Ivanova N."/>
            <person name="Mikhailova N."/>
            <person name="Held B."/>
            <person name="Detter J.C."/>
            <person name="Tapia R."/>
            <person name="Han C."/>
            <person name="Land M."/>
            <person name="Hauser L."/>
            <person name="Markowitz V."/>
            <person name="Cheng J.-F."/>
            <person name="Hugenholtz P."/>
            <person name="Woyke T."/>
            <person name="Wu D."/>
            <person name="Tindall B."/>
            <person name="Brambilla E."/>
            <person name="Klenk H.-P."/>
            <person name="Eisen J.A."/>
        </authorList>
    </citation>
    <scope>NUCLEOTIDE SEQUENCE [LARGE SCALE GENOMIC DNA]</scope>
    <source>
        <strain evidence="1">DSM 18603</strain>
    </source>
</reference>